<sequence length="79" mass="9192">MHLEERISHINYALDRRESILRSQIDGRFPVSFTAVSRRVRVVNDFRHELQQIANTSDGDDSGALKKLDAIEYNLFGRF</sequence>
<name>A0A1H6V2B2_9LACT</name>
<evidence type="ECO:0000313" key="1">
    <source>
        <dbReference type="EMBL" id="SEI98651.1"/>
    </source>
</evidence>
<gene>
    <name evidence="1" type="ORF">SAMN04488113_1432</name>
</gene>
<organism evidence="1 2">
    <name type="scientific">Alkalibacterium gilvum</name>
    <dbReference type="NCBI Taxonomy" id="1130080"/>
    <lineage>
        <taxon>Bacteria</taxon>
        <taxon>Bacillati</taxon>
        <taxon>Bacillota</taxon>
        <taxon>Bacilli</taxon>
        <taxon>Lactobacillales</taxon>
        <taxon>Carnobacteriaceae</taxon>
        <taxon>Alkalibacterium</taxon>
    </lineage>
</organism>
<dbReference type="RefSeq" id="WP_091636294.1">
    <property type="nucleotide sequence ID" value="NZ_FNYW01000043.1"/>
</dbReference>
<keyword evidence="2" id="KW-1185">Reference proteome</keyword>
<evidence type="ECO:0000313" key="2">
    <source>
        <dbReference type="Proteomes" id="UP000198564"/>
    </source>
</evidence>
<dbReference type="Proteomes" id="UP000198564">
    <property type="component" value="Unassembled WGS sequence"/>
</dbReference>
<dbReference type="OrthoDB" id="2168639at2"/>
<accession>A0A1H6V2B2</accession>
<dbReference type="EMBL" id="FNYW01000043">
    <property type="protein sequence ID" value="SEI98651.1"/>
    <property type="molecule type" value="Genomic_DNA"/>
</dbReference>
<dbReference type="AlphaFoldDB" id="A0A1H6V2B2"/>
<protein>
    <submittedName>
        <fullName evidence="1">Uncharacterized protein</fullName>
    </submittedName>
</protein>
<reference evidence="2" key="1">
    <citation type="submission" date="2016-10" db="EMBL/GenBank/DDBJ databases">
        <authorList>
            <person name="Varghese N."/>
            <person name="Submissions S."/>
        </authorList>
    </citation>
    <scope>NUCLEOTIDE SEQUENCE [LARGE SCALE GENOMIC DNA]</scope>
    <source>
        <strain evidence="2">DSM 25751</strain>
    </source>
</reference>
<proteinExistence type="predicted"/>